<dbReference type="EMBL" id="JAARZT010000020">
    <property type="protein sequence ID" value="MBC2293742.1"/>
    <property type="molecule type" value="Genomic_DNA"/>
</dbReference>
<dbReference type="RefSeq" id="WP_185629512.1">
    <property type="nucleotide sequence ID" value="NZ_JAARZT010000020.1"/>
</dbReference>
<evidence type="ECO:0000313" key="2">
    <source>
        <dbReference type="Proteomes" id="UP000543005"/>
    </source>
</evidence>
<dbReference type="Proteomes" id="UP000543005">
    <property type="component" value="Unassembled WGS sequence"/>
</dbReference>
<proteinExistence type="predicted"/>
<comment type="caution">
    <text evidence="1">The sequence shown here is derived from an EMBL/GenBank/DDBJ whole genome shotgun (WGS) entry which is preliminary data.</text>
</comment>
<evidence type="ECO:0000313" key="1">
    <source>
        <dbReference type="EMBL" id="MBC2293742.1"/>
    </source>
</evidence>
<sequence length="67" mass="7969">MKITVDYFKASGKWYMEKEVEIPDNITEFYGRREYLINICVGSSFKYCVSFSEHLGFPFMHINEEAE</sequence>
<accession>A0A842GAV5</accession>
<name>A0A842GAV5_9LIST</name>
<gene>
    <name evidence="1" type="ORF">HCC36_10930</name>
</gene>
<reference evidence="1 2" key="1">
    <citation type="submission" date="2020-03" db="EMBL/GenBank/DDBJ databases">
        <title>Soil Listeria distribution.</title>
        <authorList>
            <person name="Liao J."/>
            <person name="Wiedmann M."/>
        </authorList>
    </citation>
    <scope>NUCLEOTIDE SEQUENCE [LARGE SCALE GENOMIC DNA]</scope>
    <source>
        <strain evidence="1 2">FSL L7-0051</strain>
    </source>
</reference>
<dbReference type="AlphaFoldDB" id="A0A842GAV5"/>
<protein>
    <submittedName>
        <fullName evidence="1">Uncharacterized protein</fullName>
    </submittedName>
</protein>
<organism evidence="1 2">
    <name type="scientific">Listeria booriae</name>
    <dbReference type="NCBI Taxonomy" id="1552123"/>
    <lineage>
        <taxon>Bacteria</taxon>
        <taxon>Bacillati</taxon>
        <taxon>Bacillota</taxon>
        <taxon>Bacilli</taxon>
        <taxon>Bacillales</taxon>
        <taxon>Listeriaceae</taxon>
        <taxon>Listeria</taxon>
    </lineage>
</organism>